<evidence type="ECO:0008006" key="3">
    <source>
        <dbReference type="Google" id="ProtNLM"/>
    </source>
</evidence>
<dbReference type="RefSeq" id="WP_022464055.1">
    <property type="nucleotide sequence ID" value="NZ_CZAJ01000019.1"/>
</dbReference>
<evidence type="ECO:0000313" key="2">
    <source>
        <dbReference type="Proteomes" id="UP000095602"/>
    </source>
</evidence>
<accession>A0A174KZS8</accession>
<evidence type="ECO:0000313" key="1">
    <source>
        <dbReference type="EMBL" id="CUP14799.1"/>
    </source>
</evidence>
<gene>
    <name evidence="1" type="ORF">ERS852497_02034</name>
</gene>
<dbReference type="EMBL" id="CZAJ01000019">
    <property type="protein sequence ID" value="CUP14799.1"/>
    <property type="molecule type" value="Genomic_DNA"/>
</dbReference>
<proteinExistence type="predicted"/>
<organism evidence="1 2">
    <name type="scientific">Agathobacter rectalis</name>
    <dbReference type="NCBI Taxonomy" id="39491"/>
    <lineage>
        <taxon>Bacteria</taxon>
        <taxon>Bacillati</taxon>
        <taxon>Bacillota</taxon>
        <taxon>Clostridia</taxon>
        <taxon>Lachnospirales</taxon>
        <taxon>Lachnospiraceae</taxon>
        <taxon>Agathobacter</taxon>
    </lineage>
</organism>
<sequence length="67" mass="7632">MADNQRHRIKNLLQKLNDEDRNSLCCLLVKAGYAVRIGKERPGGKGQTMYFVEYWVEGDDTNAETGN</sequence>
<name>A0A174KZS8_9FIRM</name>
<dbReference type="Proteomes" id="UP000095602">
    <property type="component" value="Unassembled WGS sequence"/>
</dbReference>
<protein>
    <recommendedName>
        <fullName evidence="3">Resolvase</fullName>
    </recommendedName>
</protein>
<dbReference type="AlphaFoldDB" id="A0A174KZS8"/>
<reference evidence="1 2" key="1">
    <citation type="submission" date="2015-09" db="EMBL/GenBank/DDBJ databases">
        <authorList>
            <consortium name="Pathogen Informatics"/>
        </authorList>
    </citation>
    <scope>NUCLEOTIDE SEQUENCE [LARGE SCALE GENOMIC DNA]</scope>
    <source>
        <strain evidence="1 2">2789STDY5834884</strain>
    </source>
</reference>